<protein>
    <submittedName>
        <fullName evidence="1">Uncharacterized protein</fullName>
    </submittedName>
</protein>
<sequence length="311" mass="34127">MAPSPCCSHMIAFRLGHQPRSATSRGGSCVDPIRPSSHQARSSVVLGHPQGIVTVGTWPLASSRALSCAEVLSTPTHLAIVMEYAAGGELFARICSAGRFSEDEARFFFQQLISGVSYCHSMEICHRDLKLENTLLDGSPTPRLKICDFGYSKSALLHSQPKSTVGTPAYIAPEVLSRKEYDGKIADVWSCGVTLYVMLVGAYPFEDPEDPRNFRKTIGRITIPEIKQHPWFLKSMPKELIEGEKTKYEESSHDQPLQSVEEIMRIIQEAKTPGQGSKSKGQAAGGSLDPDDLEFDVDSEIDLSGDFVNHV</sequence>
<dbReference type="EMBL" id="CM046398">
    <property type="protein sequence ID" value="KAI8530294.1"/>
    <property type="molecule type" value="Genomic_DNA"/>
</dbReference>
<comment type="caution">
    <text evidence="1">The sequence shown here is derived from an EMBL/GenBank/DDBJ whole genome shotgun (WGS) entry which is preliminary data.</text>
</comment>
<evidence type="ECO:0000313" key="1">
    <source>
        <dbReference type="EMBL" id="KAI8530294.1"/>
    </source>
</evidence>
<gene>
    <name evidence="1" type="ORF">RHMOL_Rhmol11G0045500</name>
</gene>
<name>A0ACC0LNU4_RHOML</name>
<proteinExistence type="predicted"/>
<evidence type="ECO:0000313" key="2">
    <source>
        <dbReference type="Proteomes" id="UP001062846"/>
    </source>
</evidence>
<reference evidence="1" key="1">
    <citation type="submission" date="2022-02" db="EMBL/GenBank/DDBJ databases">
        <title>Plant Genome Project.</title>
        <authorList>
            <person name="Zhang R.-G."/>
        </authorList>
    </citation>
    <scope>NUCLEOTIDE SEQUENCE</scope>
    <source>
        <strain evidence="1">AT1</strain>
    </source>
</reference>
<keyword evidence="2" id="KW-1185">Reference proteome</keyword>
<accession>A0ACC0LNU4</accession>
<dbReference type="Proteomes" id="UP001062846">
    <property type="component" value="Chromosome 11"/>
</dbReference>
<organism evidence="1 2">
    <name type="scientific">Rhododendron molle</name>
    <name type="common">Chinese azalea</name>
    <name type="synonym">Azalea mollis</name>
    <dbReference type="NCBI Taxonomy" id="49168"/>
    <lineage>
        <taxon>Eukaryota</taxon>
        <taxon>Viridiplantae</taxon>
        <taxon>Streptophyta</taxon>
        <taxon>Embryophyta</taxon>
        <taxon>Tracheophyta</taxon>
        <taxon>Spermatophyta</taxon>
        <taxon>Magnoliopsida</taxon>
        <taxon>eudicotyledons</taxon>
        <taxon>Gunneridae</taxon>
        <taxon>Pentapetalae</taxon>
        <taxon>asterids</taxon>
        <taxon>Ericales</taxon>
        <taxon>Ericaceae</taxon>
        <taxon>Ericoideae</taxon>
        <taxon>Rhodoreae</taxon>
        <taxon>Rhododendron</taxon>
    </lineage>
</organism>